<keyword evidence="2" id="KW-1185">Reference proteome</keyword>
<comment type="caution">
    <text evidence="1">The sequence shown here is derived from an EMBL/GenBank/DDBJ whole genome shotgun (WGS) entry which is preliminary data.</text>
</comment>
<protein>
    <submittedName>
        <fullName evidence="1">Uncharacterized protein</fullName>
    </submittedName>
</protein>
<gene>
    <name evidence="1" type="ORF">MLD38_005203</name>
</gene>
<reference evidence="2" key="1">
    <citation type="journal article" date="2023" name="Front. Plant Sci.">
        <title>Chromosomal-level genome assembly of Melastoma candidum provides insights into trichome evolution.</title>
        <authorList>
            <person name="Zhong Y."/>
            <person name="Wu W."/>
            <person name="Sun C."/>
            <person name="Zou P."/>
            <person name="Liu Y."/>
            <person name="Dai S."/>
            <person name="Zhou R."/>
        </authorList>
    </citation>
    <scope>NUCLEOTIDE SEQUENCE [LARGE SCALE GENOMIC DNA]</scope>
</reference>
<proteinExistence type="predicted"/>
<evidence type="ECO:0000313" key="1">
    <source>
        <dbReference type="EMBL" id="KAI4387365.1"/>
    </source>
</evidence>
<accession>A0ACB9S8X6</accession>
<sequence length="384" mass="39997">MSLNPALFSDLQSALSRKGPPSSAPPAEAEESSATDAGAGCEVSQGGEGIGDGSADGKPIVLVTNSDGIDSPGLASLVEALVERGICNVFVCAPQSEKLMSGHAVTIRETIVATSAEMNCAAAFEITGTPADCVSLALSGALFSWGKPLLVISGINSGSSCGHDMLYSGAVAGAKEALISGVPSFTFSLNWKKEKSQENDFKDAISVCLPLIDAAIKDIAKGAFPQNCALKVEIPTSPPANKGFKVIKQSTWRSNLNWQAVSANRHPSSANFMSNQQSLGAQLAQLGRDASAAGAARRLTTQKKNLEVVESVGAAGKSDTNKVKKFFRLEVTQQHEEDADENLDVKALEDGYVVVTPISLSPNDQSAGEAAVSEWISNLAQEDQ</sequence>
<dbReference type="Proteomes" id="UP001057402">
    <property type="component" value="Chromosome 2"/>
</dbReference>
<dbReference type="EMBL" id="CM042881">
    <property type="protein sequence ID" value="KAI4387365.1"/>
    <property type="molecule type" value="Genomic_DNA"/>
</dbReference>
<evidence type="ECO:0000313" key="2">
    <source>
        <dbReference type="Proteomes" id="UP001057402"/>
    </source>
</evidence>
<name>A0ACB9S8X6_9MYRT</name>
<organism evidence="1 2">
    <name type="scientific">Melastoma candidum</name>
    <dbReference type="NCBI Taxonomy" id="119954"/>
    <lineage>
        <taxon>Eukaryota</taxon>
        <taxon>Viridiplantae</taxon>
        <taxon>Streptophyta</taxon>
        <taxon>Embryophyta</taxon>
        <taxon>Tracheophyta</taxon>
        <taxon>Spermatophyta</taxon>
        <taxon>Magnoliopsida</taxon>
        <taxon>eudicotyledons</taxon>
        <taxon>Gunneridae</taxon>
        <taxon>Pentapetalae</taxon>
        <taxon>rosids</taxon>
        <taxon>malvids</taxon>
        <taxon>Myrtales</taxon>
        <taxon>Melastomataceae</taxon>
        <taxon>Melastomatoideae</taxon>
        <taxon>Melastomateae</taxon>
        <taxon>Melastoma</taxon>
    </lineage>
</organism>